<dbReference type="Proteomes" id="UP000245697">
    <property type="component" value="Unassembled WGS sequence"/>
</dbReference>
<dbReference type="EMBL" id="QGGR01000020">
    <property type="protein sequence ID" value="PWK40144.1"/>
    <property type="molecule type" value="Genomic_DNA"/>
</dbReference>
<gene>
    <name evidence="4" type="ORF">BC793_12083</name>
</gene>
<dbReference type="Gene3D" id="3.40.630.30">
    <property type="match status" value="1"/>
</dbReference>
<evidence type="ECO:0000256" key="1">
    <source>
        <dbReference type="ARBA" id="ARBA00022679"/>
    </source>
</evidence>
<proteinExistence type="predicted"/>
<evidence type="ECO:0000256" key="2">
    <source>
        <dbReference type="ARBA" id="ARBA00023315"/>
    </source>
</evidence>
<accession>A0A316F5N5</accession>
<dbReference type="PROSITE" id="PS51186">
    <property type="entry name" value="GNAT"/>
    <property type="match status" value="1"/>
</dbReference>
<dbReference type="Pfam" id="PF00583">
    <property type="entry name" value="Acetyltransf_1"/>
    <property type="match status" value="1"/>
</dbReference>
<dbReference type="SUPFAM" id="SSF55729">
    <property type="entry name" value="Acyl-CoA N-acyltransferases (Nat)"/>
    <property type="match status" value="1"/>
</dbReference>
<dbReference type="OrthoDB" id="9803233at2"/>
<reference evidence="4 5" key="1">
    <citation type="submission" date="2018-05" db="EMBL/GenBank/DDBJ databases">
        <title>Genomic Encyclopedia of Archaeal and Bacterial Type Strains, Phase II (KMG-II): from individual species to whole genera.</title>
        <authorList>
            <person name="Goeker M."/>
        </authorList>
    </citation>
    <scope>NUCLEOTIDE SEQUENCE [LARGE SCALE GENOMIC DNA]</scope>
    <source>
        <strain evidence="4 5">DSM 45184</strain>
    </source>
</reference>
<sequence length="172" mass="18728">MPEQPRTTVPSPQIRPLTPADLDAVVDLSLLAWEPVFVSFANLLGSSIFDLLYRPQWQVAQAAAVRRTCLADDSESFIVATADDVPVGFVVLQQDPDESLGMVEMIAVHPEHQRRGHGRTLMEFAIGRLRDQGLSLIHVGTGGDPGHAPARALYEAVGFTGLPLVNYYRAIA</sequence>
<evidence type="ECO:0000313" key="5">
    <source>
        <dbReference type="Proteomes" id="UP000245697"/>
    </source>
</evidence>
<evidence type="ECO:0000259" key="3">
    <source>
        <dbReference type="PROSITE" id="PS51186"/>
    </source>
</evidence>
<dbReference type="GO" id="GO:0016747">
    <property type="term" value="F:acyltransferase activity, transferring groups other than amino-acyl groups"/>
    <property type="evidence" value="ECO:0007669"/>
    <property type="project" value="InterPro"/>
</dbReference>
<dbReference type="AlphaFoldDB" id="A0A316F5N5"/>
<feature type="domain" description="N-acetyltransferase" evidence="3">
    <location>
        <begin position="12"/>
        <end position="172"/>
    </location>
</feature>
<keyword evidence="1" id="KW-0808">Transferase</keyword>
<dbReference type="InterPro" id="IPR050832">
    <property type="entry name" value="Bact_Acetyltransf"/>
</dbReference>
<dbReference type="InterPro" id="IPR016181">
    <property type="entry name" value="Acyl_CoA_acyltransferase"/>
</dbReference>
<keyword evidence="4" id="KW-0687">Ribonucleoprotein</keyword>
<protein>
    <submittedName>
        <fullName evidence="4">Ribosomal protein S18 acetylase RimI-like enzyme</fullName>
    </submittedName>
</protein>
<name>A0A316F5N5_9ACTN</name>
<dbReference type="GO" id="GO:0005840">
    <property type="term" value="C:ribosome"/>
    <property type="evidence" value="ECO:0007669"/>
    <property type="project" value="UniProtKB-KW"/>
</dbReference>
<comment type="caution">
    <text evidence="4">The sequence shown here is derived from an EMBL/GenBank/DDBJ whole genome shotgun (WGS) entry which is preliminary data.</text>
</comment>
<dbReference type="InterPro" id="IPR000182">
    <property type="entry name" value="GNAT_dom"/>
</dbReference>
<dbReference type="RefSeq" id="WP_109600114.1">
    <property type="nucleotide sequence ID" value="NZ_BONA01000074.1"/>
</dbReference>
<organism evidence="4 5">
    <name type="scientific">Actinoplanes xinjiangensis</name>
    <dbReference type="NCBI Taxonomy" id="512350"/>
    <lineage>
        <taxon>Bacteria</taxon>
        <taxon>Bacillati</taxon>
        <taxon>Actinomycetota</taxon>
        <taxon>Actinomycetes</taxon>
        <taxon>Micromonosporales</taxon>
        <taxon>Micromonosporaceae</taxon>
        <taxon>Actinoplanes</taxon>
    </lineage>
</organism>
<keyword evidence="4" id="KW-0689">Ribosomal protein</keyword>
<keyword evidence="5" id="KW-1185">Reference proteome</keyword>
<evidence type="ECO:0000313" key="4">
    <source>
        <dbReference type="EMBL" id="PWK40144.1"/>
    </source>
</evidence>
<dbReference type="PANTHER" id="PTHR43877">
    <property type="entry name" value="AMINOALKYLPHOSPHONATE N-ACETYLTRANSFERASE-RELATED-RELATED"/>
    <property type="match status" value="1"/>
</dbReference>
<keyword evidence="2" id="KW-0012">Acyltransferase</keyword>
<dbReference type="CDD" id="cd04301">
    <property type="entry name" value="NAT_SF"/>
    <property type="match status" value="1"/>
</dbReference>